<evidence type="ECO:0000259" key="16">
    <source>
        <dbReference type="PROSITE" id="PS50072"/>
    </source>
</evidence>
<dbReference type="EC" id="2.3.2.27" evidence="6"/>
<evidence type="ECO:0000256" key="6">
    <source>
        <dbReference type="ARBA" id="ARBA00012483"/>
    </source>
</evidence>
<feature type="region of interest" description="Disordered" evidence="15">
    <location>
        <begin position="97"/>
        <end position="133"/>
    </location>
</feature>
<dbReference type="GO" id="GO:0061578">
    <property type="term" value="F:K63-linked deubiquitinase activity"/>
    <property type="evidence" value="ECO:0007669"/>
    <property type="project" value="InterPro"/>
</dbReference>
<dbReference type="InterPro" id="IPR002130">
    <property type="entry name" value="Cyclophilin-type_PPIase_dom"/>
</dbReference>
<dbReference type="Pfam" id="PF08969">
    <property type="entry name" value="USP8_dimer"/>
    <property type="match status" value="1"/>
</dbReference>
<evidence type="ECO:0000313" key="19">
    <source>
        <dbReference type="EMBL" id="KAJ4941370.1"/>
    </source>
</evidence>
<comment type="subcellular location">
    <subcellularLocation>
        <location evidence="3">Nucleus</location>
    </subcellularLocation>
</comment>
<evidence type="ECO:0000256" key="1">
    <source>
        <dbReference type="ARBA" id="ARBA00000900"/>
    </source>
</evidence>
<evidence type="ECO:0000256" key="2">
    <source>
        <dbReference type="ARBA" id="ARBA00001947"/>
    </source>
</evidence>
<comment type="catalytic activity">
    <reaction evidence="1">
        <text>S-ubiquitinyl-[E2 ubiquitin-conjugating enzyme]-L-cysteine + [acceptor protein]-L-lysine = [E2 ubiquitin-conjugating enzyme]-L-cysteine + N(6)-ubiquitinyl-[acceptor protein]-L-lysine.</text>
        <dbReference type="EC" id="2.3.2.27"/>
    </reaction>
</comment>
<dbReference type="SMART" id="SM00232">
    <property type="entry name" value="JAB_MPN"/>
    <property type="match status" value="1"/>
</dbReference>
<keyword evidence="10" id="KW-0833">Ubl conjugation pathway</keyword>
<dbReference type="GO" id="GO:0046872">
    <property type="term" value="F:metal ion binding"/>
    <property type="evidence" value="ECO:0007669"/>
    <property type="project" value="UniProtKB-KW"/>
</dbReference>
<gene>
    <name evidence="19" type="ORF">JOQ06_011253</name>
</gene>
<name>A0AAD6BD85_9TELE</name>
<evidence type="ECO:0000256" key="9">
    <source>
        <dbReference type="ARBA" id="ARBA00022723"/>
    </source>
</evidence>
<evidence type="ECO:0000259" key="18">
    <source>
        <dbReference type="PROSITE" id="PS51698"/>
    </source>
</evidence>
<dbReference type="InterPro" id="IPR015063">
    <property type="entry name" value="USP8_dimer"/>
</dbReference>
<protein>
    <recommendedName>
        <fullName evidence="6">RING-type E3 ubiquitin transferase</fullName>
        <ecNumber evidence="6">2.3.2.27</ecNumber>
    </recommendedName>
</protein>
<accession>A0AAD6BD85</accession>
<dbReference type="GO" id="GO:0032154">
    <property type="term" value="C:cleavage furrow"/>
    <property type="evidence" value="ECO:0007669"/>
    <property type="project" value="TreeGrafter"/>
</dbReference>
<dbReference type="InterPro" id="IPR037518">
    <property type="entry name" value="MPN"/>
</dbReference>
<feature type="domain" description="PPIase cyclophilin-type" evidence="16">
    <location>
        <begin position="582"/>
        <end position="626"/>
    </location>
</feature>
<keyword evidence="11" id="KW-0378">Hydrolase</keyword>
<evidence type="ECO:0000256" key="14">
    <source>
        <dbReference type="ARBA" id="ARBA00023242"/>
    </source>
</evidence>
<evidence type="ECO:0000256" key="7">
    <source>
        <dbReference type="ARBA" id="ARBA00022670"/>
    </source>
</evidence>
<dbReference type="GO" id="GO:0005768">
    <property type="term" value="C:endosome"/>
    <property type="evidence" value="ECO:0007669"/>
    <property type="project" value="TreeGrafter"/>
</dbReference>
<dbReference type="SUPFAM" id="SSF102712">
    <property type="entry name" value="JAB1/MPN domain"/>
    <property type="match status" value="1"/>
</dbReference>
<evidence type="ECO:0000256" key="15">
    <source>
        <dbReference type="SAM" id="MobiDB-lite"/>
    </source>
</evidence>
<evidence type="ECO:0000256" key="10">
    <source>
        <dbReference type="ARBA" id="ARBA00022786"/>
    </source>
</evidence>
<dbReference type="CDD" id="cd08066">
    <property type="entry name" value="MPN_AMSH_like"/>
    <property type="match status" value="1"/>
</dbReference>
<dbReference type="InterPro" id="IPR003613">
    <property type="entry name" value="Ubox_domain"/>
</dbReference>
<dbReference type="PANTHER" id="PTHR12947:SF8">
    <property type="entry name" value="STAM-BINDING PROTEIN"/>
    <property type="match status" value="1"/>
</dbReference>
<dbReference type="Pfam" id="PF01398">
    <property type="entry name" value="JAB"/>
    <property type="match status" value="1"/>
</dbReference>
<dbReference type="GO" id="GO:0003755">
    <property type="term" value="F:peptidyl-prolyl cis-trans isomerase activity"/>
    <property type="evidence" value="ECO:0007669"/>
    <property type="project" value="InterPro"/>
</dbReference>
<dbReference type="FunFam" id="3.30.40.10:FF:000079">
    <property type="entry name" value="Peptidyl-prolyl cis-trans isomerase 2"/>
    <property type="match status" value="1"/>
</dbReference>
<evidence type="ECO:0000256" key="11">
    <source>
        <dbReference type="ARBA" id="ARBA00022801"/>
    </source>
</evidence>
<organism evidence="19 20">
    <name type="scientific">Pogonophryne albipinna</name>
    <dbReference type="NCBI Taxonomy" id="1090488"/>
    <lineage>
        <taxon>Eukaryota</taxon>
        <taxon>Metazoa</taxon>
        <taxon>Chordata</taxon>
        <taxon>Craniata</taxon>
        <taxon>Vertebrata</taxon>
        <taxon>Euteleostomi</taxon>
        <taxon>Actinopterygii</taxon>
        <taxon>Neopterygii</taxon>
        <taxon>Teleostei</taxon>
        <taxon>Neoteleostei</taxon>
        <taxon>Acanthomorphata</taxon>
        <taxon>Eupercaria</taxon>
        <taxon>Perciformes</taxon>
        <taxon>Notothenioidei</taxon>
        <taxon>Pogonophryne</taxon>
    </lineage>
</organism>
<dbReference type="SUPFAM" id="SSF140856">
    <property type="entry name" value="USP8 N-terminal domain-like"/>
    <property type="match status" value="1"/>
</dbReference>
<sequence>MADHNDVSLQPEERVRALTKKGSSVEVNDDVPPRRYFRSGMEMIRMANIYAEEGNIEHAFVLFNKYITAFEEMIRRQELEKERQRVLLEFAQPAAPSPNTPLLPGIKGPAAVSPSAPQSQGDLSGDTNHQYNGPPAYIGPSAPAPPTFDRALKPGTLVSPGNNNTMVDALRELAVPAELCRSFLRLAEANTSRTVETCGILCGKLTRNAFTVTHVIVPKQTGGPDYCDTENEEELFLIQDQYDLITLGWIHTHPTQTAFLSSVDLHTHCSYQMMMPEAIAIVCSPKFNEIGYFNLTDRGTNEISTCKQKGFHPHSKDPPLFTHAGHVNITDDTVSMMDLRLSLQPFEYPVCTDEGVVFDLLSIIPWIKRYGTNPISGEKLEVKSLIKLTIAKNTDGKYHCPVLYNVFTNNSHIVTNKVTGNVFSNEAVEQLNIKTKSFKDLLTDEPFTRKDIIVLQDPTNLDKFNVSDFFHVKNNLKLLDPDEEKAKLHPSYHLKTTNMETRETLAELYKDYKGDALLASTMKEPVDKKTDKLNAAHYSTGRVSASFTSTAMTPATTHVADAIADDTVRYQYVKKKGYVRLHTNKGDLNLELNCDKVPKAGENFIGLCKKGYYDGIAFHRSIRNFM</sequence>
<keyword evidence="9" id="KW-0479">Metal-binding</keyword>
<keyword evidence="8" id="KW-0808">Transferase</keyword>
<keyword evidence="14" id="KW-0539">Nucleus</keyword>
<dbReference type="GO" id="GO:0140492">
    <property type="term" value="F:metal-dependent deubiquitinase activity"/>
    <property type="evidence" value="ECO:0007669"/>
    <property type="project" value="InterPro"/>
</dbReference>
<feature type="non-terminal residue" evidence="19">
    <location>
        <position position="626"/>
    </location>
</feature>
<evidence type="ECO:0000256" key="12">
    <source>
        <dbReference type="ARBA" id="ARBA00022833"/>
    </source>
</evidence>
<dbReference type="Proteomes" id="UP001219934">
    <property type="component" value="Unassembled WGS sequence"/>
</dbReference>
<dbReference type="FunFam" id="3.40.140.10:FF:000010">
    <property type="entry name" value="AMSH-like protease isoform X1"/>
    <property type="match status" value="1"/>
</dbReference>
<dbReference type="SMART" id="SM00504">
    <property type="entry name" value="Ubox"/>
    <property type="match status" value="1"/>
</dbReference>
<keyword evidence="20" id="KW-1185">Reference proteome</keyword>
<comment type="similarity">
    <text evidence="4">Belongs to the cyclophilin-type PPIase family. PPIL2 subfamily.</text>
</comment>
<dbReference type="InterPro" id="IPR026951">
    <property type="entry name" value="PPIL2_U-box_dom"/>
</dbReference>
<comment type="cofactor">
    <cofactor evidence="2">
        <name>Zn(2+)</name>
        <dbReference type="ChEBI" id="CHEBI:29105"/>
    </cofactor>
</comment>
<dbReference type="CDD" id="cd16663">
    <property type="entry name" value="RING-Ubox_PPIL2"/>
    <property type="match status" value="1"/>
</dbReference>
<dbReference type="GO" id="GO:0070536">
    <property type="term" value="P:protein K63-linked deubiquitination"/>
    <property type="evidence" value="ECO:0007669"/>
    <property type="project" value="InterPro"/>
</dbReference>
<dbReference type="GO" id="GO:0006508">
    <property type="term" value="P:proteolysis"/>
    <property type="evidence" value="ECO:0007669"/>
    <property type="project" value="UniProtKB-KW"/>
</dbReference>
<dbReference type="InterPro" id="IPR029000">
    <property type="entry name" value="Cyclophilin-like_dom_sf"/>
</dbReference>
<dbReference type="GO" id="GO:0016567">
    <property type="term" value="P:protein ubiquitination"/>
    <property type="evidence" value="ECO:0007669"/>
    <property type="project" value="InterPro"/>
</dbReference>
<dbReference type="Pfam" id="PF00160">
    <property type="entry name" value="Pro_isomerase"/>
    <property type="match status" value="1"/>
</dbReference>
<feature type="compositionally biased region" description="Polar residues" evidence="15">
    <location>
        <begin position="115"/>
        <end position="131"/>
    </location>
</feature>
<dbReference type="Gene3D" id="3.40.140.10">
    <property type="entry name" value="Cytidine Deaminase, domain 2"/>
    <property type="match status" value="1"/>
</dbReference>
<evidence type="ECO:0000256" key="3">
    <source>
        <dbReference type="ARBA" id="ARBA00004123"/>
    </source>
</evidence>
<keyword evidence="7" id="KW-0645">Protease</keyword>
<proteinExistence type="inferred from homology"/>
<dbReference type="SUPFAM" id="SSF57850">
    <property type="entry name" value="RING/U-box"/>
    <property type="match status" value="1"/>
</dbReference>
<feature type="domain" description="MPN" evidence="17">
    <location>
        <begin position="173"/>
        <end position="304"/>
    </location>
</feature>
<dbReference type="PANTHER" id="PTHR12947">
    <property type="entry name" value="AMSH-LIKE PROTEASE"/>
    <property type="match status" value="1"/>
</dbReference>
<dbReference type="PROSITE" id="PS50249">
    <property type="entry name" value="MPN"/>
    <property type="match status" value="1"/>
</dbReference>
<dbReference type="Gene3D" id="2.40.100.10">
    <property type="entry name" value="Cyclophilin-like"/>
    <property type="match status" value="1"/>
</dbReference>
<feature type="domain" description="U-box" evidence="18">
    <location>
        <begin position="332"/>
        <end position="405"/>
    </location>
</feature>
<dbReference type="SUPFAM" id="SSF50891">
    <property type="entry name" value="Cyclophilin-like"/>
    <property type="match status" value="1"/>
</dbReference>
<evidence type="ECO:0000313" key="20">
    <source>
        <dbReference type="Proteomes" id="UP001219934"/>
    </source>
</evidence>
<dbReference type="InterPro" id="IPR044098">
    <property type="entry name" value="STAMBP/STALP-like_MPN"/>
</dbReference>
<dbReference type="PROSITE" id="PS51698">
    <property type="entry name" value="U_BOX"/>
    <property type="match status" value="1"/>
</dbReference>
<keyword evidence="13" id="KW-0482">Metalloprotease</keyword>
<dbReference type="Gene3D" id="1.20.58.80">
    <property type="entry name" value="Phosphotransferase system, lactose/cellobiose-type IIA subunit"/>
    <property type="match status" value="1"/>
</dbReference>
<dbReference type="InterPro" id="IPR013083">
    <property type="entry name" value="Znf_RING/FYVE/PHD"/>
</dbReference>
<evidence type="ECO:0000256" key="5">
    <source>
        <dbReference type="ARBA" id="ARBA00010981"/>
    </source>
</evidence>
<keyword evidence="12" id="KW-0862">Zinc</keyword>
<dbReference type="GO" id="GO:0005634">
    <property type="term" value="C:nucleus"/>
    <property type="evidence" value="ECO:0007669"/>
    <property type="project" value="UniProtKB-SubCell"/>
</dbReference>
<dbReference type="PROSITE" id="PS50072">
    <property type="entry name" value="CSA_PPIASE_2"/>
    <property type="match status" value="1"/>
</dbReference>
<evidence type="ECO:0000256" key="13">
    <source>
        <dbReference type="ARBA" id="ARBA00023049"/>
    </source>
</evidence>
<evidence type="ECO:0000256" key="8">
    <source>
        <dbReference type="ARBA" id="ARBA00022679"/>
    </source>
</evidence>
<evidence type="ECO:0000256" key="4">
    <source>
        <dbReference type="ARBA" id="ARBA00007930"/>
    </source>
</evidence>
<dbReference type="EMBL" id="JAPTMU010000006">
    <property type="protein sequence ID" value="KAJ4941370.1"/>
    <property type="molecule type" value="Genomic_DNA"/>
</dbReference>
<reference evidence="19" key="1">
    <citation type="submission" date="2022-11" db="EMBL/GenBank/DDBJ databases">
        <title>Chromosome-level genome of Pogonophryne albipinna.</title>
        <authorList>
            <person name="Jo E."/>
        </authorList>
    </citation>
    <scope>NUCLEOTIDE SEQUENCE</scope>
    <source>
        <strain evidence="19">SGF0006</strain>
        <tissue evidence="19">Muscle</tissue>
    </source>
</reference>
<dbReference type="AlphaFoldDB" id="A0AAD6BD85"/>
<evidence type="ECO:0000259" key="17">
    <source>
        <dbReference type="PROSITE" id="PS50249"/>
    </source>
</evidence>
<dbReference type="InterPro" id="IPR000555">
    <property type="entry name" value="JAMM/MPN+_dom"/>
</dbReference>
<comment type="similarity">
    <text evidence="5">Belongs to the peptidase M67C family.</text>
</comment>
<dbReference type="Gene3D" id="3.30.40.10">
    <property type="entry name" value="Zinc/RING finger domain, C3HC4 (zinc finger)"/>
    <property type="match status" value="1"/>
</dbReference>
<dbReference type="GO" id="GO:0061630">
    <property type="term" value="F:ubiquitin protein ligase activity"/>
    <property type="evidence" value="ECO:0007669"/>
    <property type="project" value="UniProtKB-EC"/>
</dbReference>
<comment type="caution">
    <text evidence="19">The sequence shown here is derived from an EMBL/GenBank/DDBJ whole genome shotgun (WGS) entry which is preliminary data.</text>
</comment>